<keyword evidence="4" id="KW-0406">Ion transport</keyword>
<keyword evidence="4" id="KW-0408">Iron</keyword>
<evidence type="ECO:0000259" key="6">
    <source>
        <dbReference type="PROSITE" id="PS50983"/>
    </source>
</evidence>
<dbReference type="InterPro" id="IPR051313">
    <property type="entry name" value="Bact_iron-sidero_bind"/>
</dbReference>
<sequence length="275" mass="30204">MGWGGEDALLALGIMPIAMPRYTQFDDGLLPWVAGKIGDFRPVLLNQGLLDFEAIASLKPDLILAVRTNINEQEWRRLQSIAPTVAYRSGPLQADWKEITALAGAATGRDDQAADLIKNTEELLRDLVKAHPAIKDRTFIFGDYFSGSNALGFYLPTDGRVASLLDLGLRPAPAVKSVAATMQEKIGTSISLELLDTMETDLLILWFPPGAREELETNELFKRYAPVARGSYIALDDPLAIWVACNPSVLSIPYGFPQFVARLEDAVLRQTESSQ</sequence>
<proteinExistence type="inferred from homology"/>
<evidence type="ECO:0000256" key="4">
    <source>
        <dbReference type="ARBA" id="ARBA00022496"/>
    </source>
</evidence>
<dbReference type="AlphaFoldDB" id="A0A656Z7Z7"/>
<comment type="subcellular location">
    <subcellularLocation>
        <location evidence="1">Cell envelope</location>
    </subcellularLocation>
</comment>
<dbReference type="Gene3D" id="3.40.50.1980">
    <property type="entry name" value="Nitrogenase molybdenum iron protein domain"/>
    <property type="match status" value="2"/>
</dbReference>
<evidence type="ECO:0000313" key="7">
    <source>
        <dbReference type="EMBL" id="KYB45566.1"/>
    </source>
</evidence>
<dbReference type="InterPro" id="IPR002491">
    <property type="entry name" value="ABC_transptr_periplasmic_BD"/>
</dbReference>
<dbReference type="EMBL" id="LUAY01004064">
    <property type="protein sequence ID" value="KYB45566.1"/>
    <property type="molecule type" value="Genomic_DNA"/>
</dbReference>
<dbReference type="GO" id="GO:0030288">
    <property type="term" value="C:outer membrane-bounded periplasmic space"/>
    <property type="evidence" value="ECO:0007669"/>
    <property type="project" value="TreeGrafter"/>
</dbReference>
<evidence type="ECO:0000256" key="2">
    <source>
        <dbReference type="ARBA" id="ARBA00008814"/>
    </source>
</evidence>
<evidence type="ECO:0000256" key="3">
    <source>
        <dbReference type="ARBA" id="ARBA00022448"/>
    </source>
</evidence>
<keyword evidence="4" id="KW-0410">Iron transport</keyword>
<keyword evidence="5" id="KW-0732">Signal</keyword>
<gene>
    <name evidence="7" type="ORF">AB664_00695</name>
</gene>
<feature type="domain" description="Fe/B12 periplasmic-binding" evidence="6">
    <location>
        <begin position="1"/>
        <end position="267"/>
    </location>
</feature>
<evidence type="ECO:0000256" key="1">
    <source>
        <dbReference type="ARBA" id="ARBA00004196"/>
    </source>
</evidence>
<dbReference type="PANTHER" id="PTHR30532:SF24">
    <property type="entry name" value="FERRIC ENTEROBACTIN-BINDING PERIPLASMIC PROTEIN FEPB"/>
    <property type="match status" value="1"/>
</dbReference>
<dbReference type="GO" id="GO:1901678">
    <property type="term" value="P:iron coordination entity transport"/>
    <property type="evidence" value="ECO:0007669"/>
    <property type="project" value="UniProtKB-ARBA"/>
</dbReference>
<dbReference type="Pfam" id="PF01497">
    <property type="entry name" value="Peripla_BP_2"/>
    <property type="match status" value="1"/>
</dbReference>
<name>A0A656Z7Z7_BRUAN</name>
<reference evidence="7" key="1">
    <citation type="submission" date="2016-02" db="EMBL/GenBank/DDBJ databases">
        <title>Genomic sequences of Ochrobactrum anthropi.</title>
        <authorList>
            <person name="Chudasama K.S."/>
            <person name="Thaker V.S."/>
        </authorList>
    </citation>
    <scope>NUCLEOTIDE SEQUENCE [LARGE SCALE GENOMIC DNA]</scope>
    <source>
        <strain evidence="7">SUBG007</strain>
    </source>
</reference>
<dbReference type="PROSITE" id="PS50983">
    <property type="entry name" value="FE_B12_PBP"/>
    <property type="match status" value="1"/>
</dbReference>
<dbReference type="SUPFAM" id="SSF53807">
    <property type="entry name" value="Helical backbone' metal receptor"/>
    <property type="match status" value="1"/>
</dbReference>
<dbReference type="PANTHER" id="PTHR30532">
    <property type="entry name" value="IRON III DICITRATE-BINDING PERIPLASMIC PROTEIN"/>
    <property type="match status" value="1"/>
</dbReference>
<accession>A0A656Z7Z7</accession>
<organism evidence="7">
    <name type="scientific">Brucella anthropi</name>
    <name type="common">Ochrobactrum anthropi</name>
    <dbReference type="NCBI Taxonomy" id="529"/>
    <lineage>
        <taxon>Bacteria</taxon>
        <taxon>Pseudomonadati</taxon>
        <taxon>Pseudomonadota</taxon>
        <taxon>Alphaproteobacteria</taxon>
        <taxon>Hyphomicrobiales</taxon>
        <taxon>Brucellaceae</taxon>
        <taxon>Brucella/Ochrobactrum group</taxon>
        <taxon>Brucella</taxon>
    </lineage>
</organism>
<comment type="caution">
    <text evidence="7">The sequence shown here is derived from an EMBL/GenBank/DDBJ whole genome shotgun (WGS) entry which is preliminary data.</text>
</comment>
<evidence type="ECO:0000256" key="5">
    <source>
        <dbReference type="ARBA" id="ARBA00022729"/>
    </source>
</evidence>
<comment type="similarity">
    <text evidence="2">Belongs to the bacterial solute-binding protein 8 family.</text>
</comment>
<protein>
    <recommendedName>
        <fullName evidence="6">Fe/B12 periplasmic-binding domain-containing protein</fullName>
    </recommendedName>
</protein>
<keyword evidence="3" id="KW-0813">Transport</keyword>